<evidence type="ECO:0000313" key="1">
    <source>
        <dbReference type="EMBL" id="SKA75460.1"/>
    </source>
</evidence>
<dbReference type="AlphaFoldDB" id="A0A1T4WDV1"/>
<reference evidence="2" key="1">
    <citation type="submission" date="2017-02" db="EMBL/GenBank/DDBJ databases">
        <authorList>
            <person name="Varghese N."/>
            <person name="Submissions S."/>
        </authorList>
    </citation>
    <scope>NUCLEOTIDE SEQUENCE [LARGE SCALE GENOMIC DNA]</scope>
    <source>
        <strain evidence="2">USBA 833</strain>
    </source>
</reference>
<keyword evidence="2" id="KW-1185">Reference proteome</keyword>
<dbReference type="RefSeq" id="WP_078695069.1">
    <property type="nucleotide sequence ID" value="NZ_FUYH01000001.1"/>
</dbReference>
<protein>
    <submittedName>
        <fullName evidence="1">Uncharacterized protein</fullName>
    </submittedName>
</protein>
<dbReference type="STRING" id="1147123.SAMN05443428_10124"/>
<organism evidence="1 2">
    <name type="scientific">Caloramator quimbayensis</name>
    <dbReference type="NCBI Taxonomy" id="1147123"/>
    <lineage>
        <taxon>Bacteria</taxon>
        <taxon>Bacillati</taxon>
        <taxon>Bacillota</taxon>
        <taxon>Clostridia</taxon>
        <taxon>Eubacteriales</taxon>
        <taxon>Clostridiaceae</taxon>
        <taxon>Caloramator</taxon>
    </lineage>
</organism>
<sequence>MEEKKLNSDIERKDCCDDKEENNRDIDIDELVKIVAQNTFYDEAEGVEIGDCFNENILSSVCYGIKDGKKVAYFPCDTCKTKKAIIEEYNRVCIKEYIPPYIDKDCRDYKIALVIEKIDDCIIEKAFTYLVYRTSIDEILRCIDDPEWKKQAEALLRSTGFKCFIDENFGKFTKQRIIDMLFDVNFCYFDGYYKRNLCESECVLMVKYYIVQVLRNRIKESLYKIAKLIELELEYKIAVIESEIRYLIKCILQEILITPIPAANYNIESFNKIGSLTDILKILDGISGKEGCCGKHDQRNDFRHIRDTIRKYEKVIRTTLDILNKKILEYEKLIDQRAFIVGITGICDRKGLMTEGRFEKSPIITPPVPIVVVNPIKK</sequence>
<accession>A0A1T4WDV1</accession>
<dbReference type="Proteomes" id="UP000190105">
    <property type="component" value="Unassembled WGS sequence"/>
</dbReference>
<dbReference type="OrthoDB" id="1949945at2"/>
<proteinExistence type="predicted"/>
<evidence type="ECO:0000313" key="2">
    <source>
        <dbReference type="Proteomes" id="UP000190105"/>
    </source>
</evidence>
<dbReference type="EMBL" id="FUYH01000001">
    <property type="protein sequence ID" value="SKA75460.1"/>
    <property type="molecule type" value="Genomic_DNA"/>
</dbReference>
<name>A0A1T4WDV1_9CLOT</name>
<gene>
    <name evidence="1" type="ORF">SAMN05443428_10124</name>
</gene>